<gene>
    <name evidence="10" type="ORF">GM51_9870</name>
</gene>
<dbReference type="SUPFAM" id="SSF52540">
    <property type="entry name" value="P-loop containing nucleoside triphosphate hydrolases"/>
    <property type="match status" value="2"/>
</dbReference>
<keyword evidence="3" id="KW-0762">Sugar transport</keyword>
<dbReference type="InterPro" id="IPR003593">
    <property type="entry name" value="AAA+_ATPase"/>
</dbReference>
<sequence length="498" mass="54005">MSVLLTAEYGVENIVKSFGGAKALAGVSLSVKSGEVHCIAGENGSGKSTLIKIMSGVHAPDSGLIRLGDKTFNALSPREAVREGVQVIFQDFSLLPNLTVAENIALPTFISKNSRFSSKKESKEIAQTALELIGVDIDINTPVAEISIASKQLIAIARATNLGVKMLFMDEPTTALTRKEIKRLFEVVEQIKARGVATVFVSHKIDEIQEICNTISILRNGELVADGLMKDYKREAISEAMTGLNISESRIAPPLKPSSTKVIEVKKLSTKPTFSDVSFSIAPGEILGITGLLGSGRTELAEAIFGQYPVDSGEIIVEGKSVRLNSSSAAIKAGIGYVPPDRLTQGLFLDQSIVRNLVAVGIDRHRGRGGILAKSRLYEEGERWIKDLRIKTKDSQNPVTSLSGGNQQRVVLAKWLAMNPHLMILNGPTVGVDIGSKREILEIIRDRAQEGMAFLVVSDDIPELIQICHRVLVIKNGHVSKEFNESELDETVLYKELS</sequence>
<accession>A0A094Q0R8</accession>
<reference evidence="10" key="1">
    <citation type="submission" date="2014-06" db="EMBL/GenBank/DDBJ databases">
        <title>Key roles for freshwater Actinobacteria revealed by deep metagenomic sequencing.</title>
        <authorList>
            <person name="Ghai R."/>
            <person name="Mizuno C.M."/>
            <person name="Picazo A."/>
            <person name="Camacho A."/>
            <person name="Rodriguez-Valera F."/>
        </authorList>
    </citation>
    <scope>NUCLEOTIDE SEQUENCE</scope>
</reference>
<evidence type="ECO:0000259" key="9">
    <source>
        <dbReference type="PROSITE" id="PS50893"/>
    </source>
</evidence>
<evidence type="ECO:0000256" key="3">
    <source>
        <dbReference type="ARBA" id="ARBA00022597"/>
    </source>
</evidence>
<evidence type="ECO:0000256" key="4">
    <source>
        <dbReference type="ARBA" id="ARBA00022737"/>
    </source>
</evidence>
<keyword evidence="2" id="KW-1003">Cell membrane</keyword>
<dbReference type="SMART" id="SM00382">
    <property type="entry name" value="AAA"/>
    <property type="match status" value="2"/>
</dbReference>
<dbReference type="Pfam" id="PF00005">
    <property type="entry name" value="ABC_tran"/>
    <property type="match status" value="2"/>
</dbReference>
<evidence type="ECO:0000313" key="10">
    <source>
        <dbReference type="EMBL" id="KGA17705.1"/>
    </source>
</evidence>
<evidence type="ECO:0000256" key="8">
    <source>
        <dbReference type="ARBA" id="ARBA00023136"/>
    </source>
</evidence>
<dbReference type="PROSITE" id="PS00211">
    <property type="entry name" value="ABC_TRANSPORTER_1"/>
    <property type="match status" value="1"/>
</dbReference>
<proteinExistence type="predicted"/>
<dbReference type="EMBL" id="JNSL01000056">
    <property type="protein sequence ID" value="KGA17705.1"/>
    <property type="molecule type" value="Genomic_DNA"/>
</dbReference>
<dbReference type="InterPro" id="IPR003439">
    <property type="entry name" value="ABC_transporter-like_ATP-bd"/>
</dbReference>
<keyword evidence="5" id="KW-0547">Nucleotide-binding</keyword>
<dbReference type="GO" id="GO:0016887">
    <property type="term" value="F:ATP hydrolysis activity"/>
    <property type="evidence" value="ECO:0007669"/>
    <property type="project" value="InterPro"/>
</dbReference>
<dbReference type="PANTHER" id="PTHR43790">
    <property type="entry name" value="CARBOHYDRATE TRANSPORT ATP-BINDING PROTEIN MG119-RELATED"/>
    <property type="match status" value="1"/>
</dbReference>
<organism evidence="10">
    <name type="scientific">freshwater metagenome</name>
    <dbReference type="NCBI Taxonomy" id="449393"/>
    <lineage>
        <taxon>unclassified sequences</taxon>
        <taxon>metagenomes</taxon>
        <taxon>ecological metagenomes</taxon>
    </lineage>
</organism>
<dbReference type="InterPro" id="IPR017871">
    <property type="entry name" value="ABC_transporter-like_CS"/>
</dbReference>
<evidence type="ECO:0000256" key="6">
    <source>
        <dbReference type="ARBA" id="ARBA00022840"/>
    </source>
</evidence>
<evidence type="ECO:0000256" key="7">
    <source>
        <dbReference type="ARBA" id="ARBA00022967"/>
    </source>
</evidence>
<name>A0A094Q0R8_9ZZZZ</name>
<dbReference type="GO" id="GO:0005524">
    <property type="term" value="F:ATP binding"/>
    <property type="evidence" value="ECO:0007669"/>
    <property type="project" value="UniProtKB-KW"/>
</dbReference>
<dbReference type="PROSITE" id="PS50893">
    <property type="entry name" value="ABC_TRANSPORTER_2"/>
    <property type="match status" value="2"/>
</dbReference>
<dbReference type="InterPro" id="IPR027417">
    <property type="entry name" value="P-loop_NTPase"/>
</dbReference>
<dbReference type="InterPro" id="IPR050107">
    <property type="entry name" value="ABC_carbohydrate_import_ATPase"/>
</dbReference>
<dbReference type="AlphaFoldDB" id="A0A094Q0R8"/>
<comment type="caution">
    <text evidence="10">The sequence shown here is derived from an EMBL/GenBank/DDBJ whole genome shotgun (WGS) entry which is preliminary data.</text>
</comment>
<dbReference type="CDD" id="cd03215">
    <property type="entry name" value="ABC_Carb_Monos_II"/>
    <property type="match status" value="1"/>
</dbReference>
<dbReference type="CDD" id="cd03216">
    <property type="entry name" value="ABC_Carb_Monos_I"/>
    <property type="match status" value="1"/>
</dbReference>
<dbReference type="PANTHER" id="PTHR43790:SF1">
    <property type="entry name" value="XYLOSE IMPORT ATP-BINDING PROTEIN XYLG"/>
    <property type="match status" value="1"/>
</dbReference>
<keyword evidence="7" id="KW-1278">Translocase</keyword>
<evidence type="ECO:0000256" key="2">
    <source>
        <dbReference type="ARBA" id="ARBA00022475"/>
    </source>
</evidence>
<dbReference type="Gene3D" id="3.40.50.300">
    <property type="entry name" value="P-loop containing nucleotide triphosphate hydrolases"/>
    <property type="match status" value="2"/>
</dbReference>
<keyword evidence="1" id="KW-0813">Transport</keyword>
<protein>
    <submittedName>
        <fullName evidence="10">Lipase</fullName>
    </submittedName>
</protein>
<evidence type="ECO:0000256" key="1">
    <source>
        <dbReference type="ARBA" id="ARBA00022448"/>
    </source>
</evidence>
<evidence type="ECO:0000256" key="5">
    <source>
        <dbReference type="ARBA" id="ARBA00022741"/>
    </source>
</evidence>
<keyword evidence="6" id="KW-0067">ATP-binding</keyword>
<keyword evidence="8" id="KW-0472">Membrane</keyword>
<feature type="domain" description="ABC transporter" evidence="9">
    <location>
        <begin position="9"/>
        <end position="245"/>
    </location>
</feature>
<feature type="domain" description="ABC transporter" evidence="9">
    <location>
        <begin position="255"/>
        <end position="497"/>
    </location>
</feature>
<keyword evidence="4" id="KW-0677">Repeat</keyword>